<protein>
    <submittedName>
        <fullName evidence="1">Uncharacterized protein</fullName>
    </submittedName>
</protein>
<accession>A0A218MKD9</accession>
<dbReference type="EMBL" id="KY052794">
    <property type="protein sequence ID" value="ASE99746.1"/>
    <property type="molecule type" value="Genomic_DNA"/>
</dbReference>
<reference evidence="1" key="2">
    <citation type="journal article" date="2017" name="Nat. Commun.">
        <title>Single-virus genomics reveals hidden cosmopolitan and abundant viruses.</title>
        <authorList>
            <person name="Martinez-Hernandez F."/>
            <person name="Fornas O."/>
            <person name="Lluesma Gomez M."/>
            <person name="Bolduc B."/>
            <person name="de la Cruz Pena M.J."/>
            <person name="Martinez J.M."/>
            <person name="Anton J."/>
            <person name="Gasol J.M."/>
            <person name="Rosselli R."/>
            <person name="Rodriguez-Valera F."/>
            <person name="Sullivan M.B."/>
            <person name="Acinas S.G."/>
            <person name="Martinez-Garcia M."/>
        </authorList>
    </citation>
    <scope>NUCLEOTIDE SEQUENCE</scope>
</reference>
<sequence>MIRSKLITAFLAHANGHIKKHVANVEVLLANPVGIGEHGDIISEIEKELHEVAKYEDLIEAMKKHIEGGNGT</sequence>
<proteinExistence type="predicted"/>
<evidence type="ECO:0000313" key="1">
    <source>
        <dbReference type="EMBL" id="ASE99746.1"/>
    </source>
</evidence>
<organism evidence="1">
    <name type="scientific">uncultured virus</name>
    <dbReference type="NCBI Taxonomy" id="340016"/>
    <lineage>
        <taxon>Viruses</taxon>
        <taxon>environmental samples</taxon>
    </lineage>
</organism>
<reference evidence="1" key="1">
    <citation type="submission" date="2016-10" db="EMBL/GenBank/DDBJ databases">
        <authorList>
            <person name="Varghese N."/>
        </authorList>
    </citation>
    <scope>NUCLEOTIDE SEQUENCE</scope>
</reference>
<name>A0A218MKD9_9VIRU</name>